<gene>
    <name evidence="1" type="ORF">ARMGADRAFT_615900</name>
</gene>
<dbReference type="AlphaFoldDB" id="A0A2H3CXV4"/>
<dbReference type="InParanoid" id="A0A2H3CXV4"/>
<name>A0A2H3CXV4_ARMGA</name>
<sequence>MLRPKLRSTRSRQPRGLTVEVSTFSLVSKDFRTFTLVLPSSAICSSYLVSSLRQRQIARSNDLNIKCRVEFASRHTASRQARCRGGLECMRVWFSEEDSKYLGPLKCATAYGGVLFWPQI</sequence>
<accession>A0A2H3CXV4</accession>
<dbReference type="EMBL" id="KZ293701">
    <property type="protein sequence ID" value="PBK84012.1"/>
    <property type="molecule type" value="Genomic_DNA"/>
</dbReference>
<organism evidence="1 2">
    <name type="scientific">Armillaria gallica</name>
    <name type="common">Bulbous honey fungus</name>
    <name type="synonym">Armillaria bulbosa</name>
    <dbReference type="NCBI Taxonomy" id="47427"/>
    <lineage>
        <taxon>Eukaryota</taxon>
        <taxon>Fungi</taxon>
        <taxon>Dikarya</taxon>
        <taxon>Basidiomycota</taxon>
        <taxon>Agaricomycotina</taxon>
        <taxon>Agaricomycetes</taxon>
        <taxon>Agaricomycetidae</taxon>
        <taxon>Agaricales</taxon>
        <taxon>Marasmiineae</taxon>
        <taxon>Physalacriaceae</taxon>
        <taxon>Armillaria</taxon>
    </lineage>
</organism>
<keyword evidence="2" id="KW-1185">Reference proteome</keyword>
<reference evidence="2" key="1">
    <citation type="journal article" date="2017" name="Nat. Ecol. Evol.">
        <title>Genome expansion and lineage-specific genetic innovations in the forest pathogenic fungi Armillaria.</title>
        <authorList>
            <person name="Sipos G."/>
            <person name="Prasanna A.N."/>
            <person name="Walter M.C."/>
            <person name="O'Connor E."/>
            <person name="Balint B."/>
            <person name="Krizsan K."/>
            <person name="Kiss B."/>
            <person name="Hess J."/>
            <person name="Varga T."/>
            <person name="Slot J."/>
            <person name="Riley R."/>
            <person name="Boka B."/>
            <person name="Rigling D."/>
            <person name="Barry K."/>
            <person name="Lee J."/>
            <person name="Mihaltcheva S."/>
            <person name="LaButti K."/>
            <person name="Lipzen A."/>
            <person name="Waldron R."/>
            <person name="Moloney N.M."/>
            <person name="Sperisen C."/>
            <person name="Kredics L."/>
            <person name="Vagvoelgyi C."/>
            <person name="Patrignani A."/>
            <person name="Fitzpatrick D."/>
            <person name="Nagy I."/>
            <person name="Doyle S."/>
            <person name="Anderson J.B."/>
            <person name="Grigoriev I.V."/>
            <person name="Gueldener U."/>
            <person name="Muensterkoetter M."/>
            <person name="Nagy L.G."/>
        </authorList>
    </citation>
    <scope>NUCLEOTIDE SEQUENCE [LARGE SCALE GENOMIC DNA]</scope>
    <source>
        <strain evidence="2">Ar21-2</strain>
    </source>
</reference>
<evidence type="ECO:0000313" key="1">
    <source>
        <dbReference type="EMBL" id="PBK84012.1"/>
    </source>
</evidence>
<protein>
    <submittedName>
        <fullName evidence="1">Uncharacterized protein</fullName>
    </submittedName>
</protein>
<proteinExistence type="predicted"/>
<dbReference type="OrthoDB" id="10657690at2759"/>
<dbReference type="Proteomes" id="UP000217790">
    <property type="component" value="Unassembled WGS sequence"/>
</dbReference>
<evidence type="ECO:0000313" key="2">
    <source>
        <dbReference type="Proteomes" id="UP000217790"/>
    </source>
</evidence>